<dbReference type="EMBL" id="LSZQ01000052">
    <property type="protein sequence ID" value="KXU35085.1"/>
    <property type="molecule type" value="Genomic_DNA"/>
</dbReference>
<keyword evidence="1" id="KW-0472">Membrane</keyword>
<gene>
    <name evidence="2" type="ORF">AXK11_06945</name>
</gene>
<dbReference type="AlphaFoldDB" id="A0A139SKL4"/>
<organism evidence="2 3">
    <name type="scientific">Cephaloticoccus primus</name>
    <dbReference type="NCBI Taxonomy" id="1548207"/>
    <lineage>
        <taxon>Bacteria</taxon>
        <taxon>Pseudomonadati</taxon>
        <taxon>Verrucomicrobiota</taxon>
        <taxon>Opitutia</taxon>
        <taxon>Opitutales</taxon>
        <taxon>Opitutaceae</taxon>
        <taxon>Cephaloticoccus</taxon>
    </lineage>
</organism>
<keyword evidence="1" id="KW-1133">Transmembrane helix</keyword>
<proteinExistence type="predicted"/>
<evidence type="ECO:0000313" key="2">
    <source>
        <dbReference type="EMBL" id="KXU35085.1"/>
    </source>
</evidence>
<evidence type="ECO:0000313" key="3">
    <source>
        <dbReference type="Proteomes" id="UP000070058"/>
    </source>
</evidence>
<comment type="caution">
    <text evidence="2">The sequence shown here is derived from an EMBL/GenBank/DDBJ whole genome shotgun (WGS) entry which is preliminary data.</text>
</comment>
<keyword evidence="3" id="KW-1185">Reference proteome</keyword>
<sequence length="72" mass="8709">MTFSAVLYCIVIGLFFLGLWLYYDRRDHKRFERKRRRCTFHCIRCNHLYQAPADASLAKCPHCGHENSRLRF</sequence>
<reference evidence="3" key="1">
    <citation type="submission" date="2016-02" db="EMBL/GenBank/DDBJ databases">
        <authorList>
            <person name="Sanders J.G."/>
            <person name="Lin J.Y."/>
            <person name="Wertz J.T."/>
            <person name="Russell J.A."/>
            <person name="Moreau C.S."/>
            <person name="Powell S."/>
        </authorList>
    </citation>
    <scope>NUCLEOTIDE SEQUENCE [LARGE SCALE GENOMIC DNA]</scope>
    <source>
        <strain evidence="3">CAG34</strain>
    </source>
</reference>
<feature type="transmembrane region" description="Helical" evidence="1">
    <location>
        <begin position="6"/>
        <end position="23"/>
    </location>
</feature>
<name>A0A139SKL4_9BACT</name>
<accession>A0A139SKL4</accession>
<protein>
    <submittedName>
        <fullName evidence="2">Hydrogenase nickel incorporation protein HypA</fullName>
    </submittedName>
</protein>
<evidence type="ECO:0000256" key="1">
    <source>
        <dbReference type="SAM" id="Phobius"/>
    </source>
</evidence>
<dbReference type="STRING" id="1548207.AXK11_06945"/>
<dbReference type="Proteomes" id="UP000070058">
    <property type="component" value="Unassembled WGS sequence"/>
</dbReference>
<keyword evidence="1" id="KW-0812">Transmembrane</keyword>
<dbReference type="RefSeq" id="WP_068630611.1">
    <property type="nucleotide sequence ID" value="NZ_LSZQ01000052.1"/>
</dbReference>
<dbReference type="OrthoDB" id="199090at2"/>